<evidence type="ECO:0000313" key="8">
    <source>
        <dbReference type="Proteomes" id="UP000239735"/>
    </source>
</evidence>
<dbReference type="FunFam" id="1.10.10.10:FF:000001">
    <property type="entry name" value="LysR family transcriptional regulator"/>
    <property type="match status" value="1"/>
</dbReference>
<dbReference type="GO" id="GO:0000976">
    <property type="term" value="F:transcription cis-regulatory region binding"/>
    <property type="evidence" value="ECO:0007669"/>
    <property type="project" value="TreeGrafter"/>
</dbReference>
<dbReference type="Proteomes" id="UP000239735">
    <property type="component" value="Unassembled WGS sequence"/>
</dbReference>
<sequence length="337" mass="36497">MLETMGTTPSGCFNGGMASLENFRLVVFRAVAEQRSFRKAAEELYLTQPAVSLQIKALEKDLGVQLFDRSGASARLTPAGAVLLDYSRRALKLLAHAEHQIAAISGNHAGRLLLGASTTIAQYVLPRLLGEFCAKNPRVFPALISGNTEGIVEAVKEQRVALGFIEGPPRSRDVRTEPFLRDELVLIAPAAHEWAEQPSIACADLASAPMLMRERGSGSRRILEMALERHGIKRRALSIVMELDSTEAIKSAVEAGLGVGFVSRWAIAKDLRLGHSFKIVEIKGLRMHRDFLTVTAKGPGPEGRALEFQKFLAERAGAQRSSGRGVQHGAAKTSAAR</sequence>
<dbReference type="PANTHER" id="PTHR30126">
    <property type="entry name" value="HTH-TYPE TRANSCRIPTIONAL REGULATOR"/>
    <property type="match status" value="1"/>
</dbReference>
<dbReference type="Gene3D" id="3.40.190.290">
    <property type="match status" value="1"/>
</dbReference>
<evidence type="ECO:0000256" key="5">
    <source>
        <dbReference type="SAM" id="MobiDB-lite"/>
    </source>
</evidence>
<evidence type="ECO:0000259" key="6">
    <source>
        <dbReference type="PROSITE" id="PS50931"/>
    </source>
</evidence>
<name>A0A2N9M2I8_9BACT</name>
<comment type="similarity">
    <text evidence="1">Belongs to the LysR transcriptional regulatory family.</text>
</comment>
<dbReference type="InterPro" id="IPR000847">
    <property type="entry name" value="LysR_HTH_N"/>
</dbReference>
<dbReference type="InterPro" id="IPR005119">
    <property type="entry name" value="LysR_subst-bd"/>
</dbReference>
<keyword evidence="3" id="KW-0238">DNA-binding</keyword>
<keyword evidence="2" id="KW-0805">Transcription regulation</keyword>
<dbReference type="Pfam" id="PF00126">
    <property type="entry name" value="HTH_1"/>
    <property type="match status" value="1"/>
</dbReference>
<evidence type="ECO:0000256" key="1">
    <source>
        <dbReference type="ARBA" id="ARBA00009437"/>
    </source>
</evidence>
<dbReference type="SUPFAM" id="SSF53850">
    <property type="entry name" value="Periplasmic binding protein-like II"/>
    <property type="match status" value="1"/>
</dbReference>
<dbReference type="PRINTS" id="PR00039">
    <property type="entry name" value="HTHLYSR"/>
</dbReference>
<feature type="region of interest" description="Disordered" evidence="5">
    <location>
        <begin position="316"/>
        <end position="337"/>
    </location>
</feature>
<evidence type="ECO:0000313" key="7">
    <source>
        <dbReference type="EMBL" id="SPE29628.1"/>
    </source>
</evidence>
<dbReference type="EMBL" id="OKRB01000131">
    <property type="protein sequence ID" value="SPE29628.1"/>
    <property type="molecule type" value="Genomic_DNA"/>
</dbReference>
<evidence type="ECO:0000256" key="4">
    <source>
        <dbReference type="ARBA" id="ARBA00023163"/>
    </source>
</evidence>
<gene>
    <name evidence="7" type="ORF">SBA5_700010</name>
</gene>
<dbReference type="PANTHER" id="PTHR30126:SF39">
    <property type="entry name" value="HTH-TYPE TRANSCRIPTIONAL REGULATOR CYSL"/>
    <property type="match status" value="1"/>
</dbReference>
<evidence type="ECO:0000256" key="2">
    <source>
        <dbReference type="ARBA" id="ARBA00023015"/>
    </source>
</evidence>
<accession>A0A2N9M2I8</accession>
<evidence type="ECO:0000256" key="3">
    <source>
        <dbReference type="ARBA" id="ARBA00023125"/>
    </source>
</evidence>
<dbReference type="Gene3D" id="1.10.10.10">
    <property type="entry name" value="Winged helix-like DNA-binding domain superfamily/Winged helix DNA-binding domain"/>
    <property type="match status" value="1"/>
</dbReference>
<dbReference type="Pfam" id="PF03466">
    <property type="entry name" value="LysR_substrate"/>
    <property type="match status" value="1"/>
</dbReference>
<dbReference type="CDD" id="cd08420">
    <property type="entry name" value="PBP2_CysL_like"/>
    <property type="match status" value="1"/>
</dbReference>
<dbReference type="InterPro" id="IPR036388">
    <property type="entry name" value="WH-like_DNA-bd_sf"/>
</dbReference>
<dbReference type="GO" id="GO:0003700">
    <property type="term" value="F:DNA-binding transcription factor activity"/>
    <property type="evidence" value="ECO:0007669"/>
    <property type="project" value="InterPro"/>
</dbReference>
<feature type="domain" description="HTH lysR-type" evidence="6">
    <location>
        <begin position="25"/>
        <end position="77"/>
    </location>
</feature>
<organism evidence="7 8">
    <name type="scientific">Candidatus Sulfuritelmatomonas gaucii</name>
    <dbReference type="NCBI Taxonomy" id="2043161"/>
    <lineage>
        <taxon>Bacteria</taxon>
        <taxon>Pseudomonadati</taxon>
        <taxon>Acidobacteriota</taxon>
        <taxon>Terriglobia</taxon>
        <taxon>Terriglobales</taxon>
        <taxon>Acidobacteriaceae</taxon>
        <taxon>Candidatus Sulfuritelmatomonas</taxon>
    </lineage>
</organism>
<dbReference type="InterPro" id="IPR036390">
    <property type="entry name" value="WH_DNA-bd_sf"/>
</dbReference>
<protein>
    <submittedName>
        <fullName evidence="7">Transcriptional regulator, LysR family</fullName>
    </submittedName>
</protein>
<reference evidence="8" key="1">
    <citation type="submission" date="2018-02" db="EMBL/GenBank/DDBJ databases">
        <authorList>
            <person name="Hausmann B."/>
        </authorList>
    </citation>
    <scope>NUCLEOTIDE SEQUENCE [LARGE SCALE GENOMIC DNA]</scope>
    <source>
        <strain evidence="8">Peat soil MAG SbA5</strain>
    </source>
</reference>
<dbReference type="SUPFAM" id="SSF46785">
    <property type="entry name" value="Winged helix' DNA-binding domain"/>
    <property type="match status" value="1"/>
</dbReference>
<dbReference type="PROSITE" id="PS50931">
    <property type="entry name" value="HTH_LYSR"/>
    <property type="match status" value="1"/>
</dbReference>
<keyword evidence="4" id="KW-0804">Transcription</keyword>
<dbReference type="AlphaFoldDB" id="A0A2N9M2I8"/>
<proteinExistence type="inferred from homology"/>